<protein>
    <submittedName>
        <fullName evidence="2">Uncharacterized protein</fullName>
    </submittedName>
</protein>
<feature type="region of interest" description="Disordered" evidence="1">
    <location>
        <begin position="288"/>
        <end position="308"/>
    </location>
</feature>
<proteinExistence type="predicted"/>
<sequence>MRTARLLNVEWGWTMRNGRGIQTVNQERGFYVHATGFRGDRTDRYWRDDYGRWHNHWWNYPGQEWTPSKRAFFKWNNLVWRTPRGGEWNAMDKYTRQGWKRREDENLEQGGNKIPPSHGKYTKLGYWQEKTKDFNDLAKWKEERDKDHSQLMVDMYKMGFSAFTGWIPEAILGANLWNAQPESQDREPDLNGANLAMVIGKMASDSRQGLKAGVIELMNPKNISETGETTLSVLLARGHYLPANDHILKSFTEADVEEQITKNVFFKTLNAALKAQQIYITCTADLKTRKSPSSATGGASAQSCKQDNTGPQNLKACVPYTSSEAWKHGIGNGRNGGELACYMYKWAARGQLNRHHNEAPFGSEEWEEWGVSSADIITSSVRSHLSGLESYELVNPLSAGTLQTAKSIGRPDTPGVFTIPVCISRHNLNAPIESFTFLSELNPYSPSKHLPCDCGYWGEETERVWREVGLWNEEPEHYRMTLCPRQTSSHTDDRLQKWVAECRLGTKKSGGRRRFGTDSRCGVVTWLLSELRRRGVPAELPEPVRLGIWCRINTGWWSRLTECKEVTANTPWGSILDELDGMVLEVGEEALGKAITEDEFWKQIEETEPVEELLLKPFGIGSE</sequence>
<dbReference type="EMBL" id="NESQ01000045">
    <property type="protein sequence ID" value="PUU81432.1"/>
    <property type="molecule type" value="Genomic_DNA"/>
</dbReference>
<dbReference type="Proteomes" id="UP000244722">
    <property type="component" value="Unassembled WGS sequence"/>
</dbReference>
<feature type="compositionally biased region" description="Polar residues" evidence="1">
    <location>
        <begin position="291"/>
        <end position="308"/>
    </location>
</feature>
<dbReference type="AlphaFoldDB" id="A0A2T7A113"/>
<name>A0A2T7A113_TUBBO</name>
<evidence type="ECO:0000256" key="1">
    <source>
        <dbReference type="SAM" id="MobiDB-lite"/>
    </source>
</evidence>
<keyword evidence="3" id="KW-1185">Reference proteome</keyword>
<organism evidence="2 3">
    <name type="scientific">Tuber borchii</name>
    <name type="common">White truffle</name>
    <dbReference type="NCBI Taxonomy" id="42251"/>
    <lineage>
        <taxon>Eukaryota</taxon>
        <taxon>Fungi</taxon>
        <taxon>Dikarya</taxon>
        <taxon>Ascomycota</taxon>
        <taxon>Pezizomycotina</taxon>
        <taxon>Pezizomycetes</taxon>
        <taxon>Pezizales</taxon>
        <taxon>Tuberaceae</taxon>
        <taxon>Tuber</taxon>
    </lineage>
</organism>
<gene>
    <name evidence="2" type="ORF">B9Z19DRAFT_1077232</name>
</gene>
<comment type="caution">
    <text evidence="2">The sequence shown here is derived from an EMBL/GenBank/DDBJ whole genome shotgun (WGS) entry which is preliminary data.</text>
</comment>
<evidence type="ECO:0000313" key="2">
    <source>
        <dbReference type="EMBL" id="PUU81432.1"/>
    </source>
</evidence>
<reference evidence="2 3" key="1">
    <citation type="submission" date="2017-04" db="EMBL/GenBank/DDBJ databases">
        <title>Draft genome sequence of Tuber borchii Vittad., a whitish edible truffle.</title>
        <authorList>
            <consortium name="DOE Joint Genome Institute"/>
            <person name="Murat C."/>
            <person name="Kuo A."/>
            <person name="Barry K.W."/>
            <person name="Clum A."/>
            <person name="Dockter R.B."/>
            <person name="Fauchery L."/>
            <person name="Iotti M."/>
            <person name="Kohler A."/>
            <person name="Labutti K."/>
            <person name="Lindquist E.A."/>
            <person name="Lipzen A."/>
            <person name="Ohm R.A."/>
            <person name="Wang M."/>
            <person name="Grigoriev I.V."/>
            <person name="Zambonelli A."/>
            <person name="Martin F.M."/>
        </authorList>
    </citation>
    <scope>NUCLEOTIDE SEQUENCE [LARGE SCALE GENOMIC DNA]</scope>
    <source>
        <strain evidence="2 3">Tbo3840</strain>
    </source>
</reference>
<accession>A0A2T7A113</accession>
<evidence type="ECO:0000313" key="3">
    <source>
        <dbReference type="Proteomes" id="UP000244722"/>
    </source>
</evidence>
<dbReference type="OrthoDB" id="5290768at2759"/>